<dbReference type="Pfam" id="PF05378">
    <property type="entry name" value="Hydant_A_N"/>
    <property type="match status" value="1"/>
</dbReference>
<dbReference type="PANTHER" id="PTHR11365">
    <property type="entry name" value="5-OXOPROLINASE RELATED"/>
    <property type="match status" value="1"/>
</dbReference>
<dbReference type="InterPro" id="IPR008040">
    <property type="entry name" value="Hydant_A_N"/>
</dbReference>
<dbReference type="GO" id="GO:0017168">
    <property type="term" value="F:5-oxoprolinase (ATP-hydrolyzing) activity"/>
    <property type="evidence" value="ECO:0007669"/>
    <property type="project" value="TreeGrafter"/>
</dbReference>
<comment type="caution">
    <text evidence="2">The sequence shown here is derived from an EMBL/GenBank/DDBJ whole genome shotgun (WGS) entry which is preliminary data.</text>
</comment>
<dbReference type="InterPro" id="IPR045079">
    <property type="entry name" value="Oxoprolinase-like"/>
</dbReference>
<evidence type="ECO:0000313" key="2">
    <source>
        <dbReference type="EMBL" id="NEE20855.1"/>
    </source>
</evidence>
<dbReference type="AlphaFoldDB" id="A0A6G3XSQ4"/>
<organism evidence="2">
    <name type="scientific">Streptomyces sp. SID7499</name>
    <dbReference type="NCBI Taxonomy" id="2706086"/>
    <lineage>
        <taxon>Bacteria</taxon>
        <taxon>Bacillati</taxon>
        <taxon>Actinomycetota</taxon>
        <taxon>Actinomycetes</taxon>
        <taxon>Kitasatosporales</taxon>
        <taxon>Streptomycetaceae</taxon>
        <taxon>Streptomyces</taxon>
    </lineage>
</organism>
<dbReference type="EMBL" id="JAAGMN010008802">
    <property type="protein sequence ID" value="NEE20855.1"/>
    <property type="molecule type" value="Genomic_DNA"/>
</dbReference>
<protein>
    <submittedName>
        <fullName evidence="2">5-oxoprolinase</fullName>
    </submittedName>
</protein>
<dbReference type="GO" id="GO:0006749">
    <property type="term" value="P:glutathione metabolic process"/>
    <property type="evidence" value="ECO:0007669"/>
    <property type="project" value="TreeGrafter"/>
</dbReference>
<feature type="non-terminal residue" evidence="2">
    <location>
        <position position="172"/>
    </location>
</feature>
<reference evidence="2" key="1">
    <citation type="submission" date="2020-01" db="EMBL/GenBank/DDBJ databases">
        <title>Insect and environment-associated Actinomycetes.</title>
        <authorList>
            <person name="Currrie C."/>
            <person name="Chevrette M."/>
            <person name="Carlson C."/>
            <person name="Stubbendieck R."/>
            <person name="Wendt-Pienkowski E."/>
        </authorList>
    </citation>
    <scope>NUCLEOTIDE SEQUENCE</scope>
    <source>
        <strain evidence="2">SID7499</strain>
    </source>
</reference>
<dbReference type="PANTHER" id="PTHR11365:SF23">
    <property type="entry name" value="HYPOTHETICAL 5-OXOPROLINASE (EUROFUNG)-RELATED"/>
    <property type="match status" value="1"/>
</dbReference>
<sequence length="172" mass="19001">PGEPVPADRVAAVRMGTTVATNALLERRGEPTVLLITEGFRDALRIAYQNRPRLFDRHIVLPEPVQERVIEVPERLDARGSTVRPLELDPVRAQLRAAHADGLRSAAVVLMHGYRHPAHERAVAEAAREAGFTQVSSSHEVSPLIRLVPRGDTTVVDAYLSPVLRRYVDEVA</sequence>
<dbReference type="GO" id="GO:0005829">
    <property type="term" value="C:cytosol"/>
    <property type="evidence" value="ECO:0007669"/>
    <property type="project" value="TreeGrafter"/>
</dbReference>
<evidence type="ECO:0000259" key="1">
    <source>
        <dbReference type="Pfam" id="PF05378"/>
    </source>
</evidence>
<feature type="non-terminal residue" evidence="2">
    <location>
        <position position="1"/>
    </location>
</feature>
<name>A0A6G3XSQ4_9ACTN</name>
<accession>A0A6G3XSQ4</accession>
<feature type="domain" description="Hydantoinase/oxoprolinase N-terminal" evidence="1">
    <location>
        <begin position="7"/>
        <end position="130"/>
    </location>
</feature>
<gene>
    <name evidence="2" type="ORF">G3M58_82155</name>
</gene>
<proteinExistence type="predicted"/>